<organism evidence="2">
    <name type="scientific">uncultured Blastococcus sp</name>
    <dbReference type="NCBI Taxonomy" id="217144"/>
    <lineage>
        <taxon>Bacteria</taxon>
        <taxon>Bacillati</taxon>
        <taxon>Actinomycetota</taxon>
        <taxon>Actinomycetes</taxon>
        <taxon>Geodermatophilales</taxon>
        <taxon>Geodermatophilaceae</taxon>
        <taxon>Blastococcus</taxon>
        <taxon>environmental samples</taxon>
    </lineage>
</organism>
<evidence type="ECO:0000313" key="2">
    <source>
        <dbReference type="EMBL" id="CAA9249410.1"/>
    </source>
</evidence>
<gene>
    <name evidence="2" type="ORF">AVDCRST_MAG52-2389</name>
</gene>
<reference evidence="2" key="1">
    <citation type="submission" date="2020-02" db="EMBL/GenBank/DDBJ databases">
        <authorList>
            <person name="Meier V. D."/>
        </authorList>
    </citation>
    <scope>NUCLEOTIDE SEQUENCE</scope>
    <source>
        <strain evidence="2">AVDCRST_MAG52</strain>
    </source>
</reference>
<feature type="non-terminal residue" evidence="2">
    <location>
        <position position="185"/>
    </location>
</feature>
<feature type="compositionally biased region" description="Basic residues" evidence="1">
    <location>
        <begin position="1"/>
        <end position="67"/>
    </location>
</feature>
<proteinExistence type="predicted"/>
<accession>A0A6J4IGD5</accession>
<feature type="region of interest" description="Disordered" evidence="1">
    <location>
        <begin position="166"/>
        <end position="185"/>
    </location>
</feature>
<name>A0A6J4IGD5_9ACTN</name>
<protein>
    <submittedName>
        <fullName evidence="2">COG0262: Dihydrofolate reductase</fullName>
    </submittedName>
</protein>
<feature type="non-terminal residue" evidence="2">
    <location>
        <position position="1"/>
    </location>
</feature>
<feature type="region of interest" description="Disordered" evidence="1">
    <location>
        <begin position="1"/>
        <end position="160"/>
    </location>
</feature>
<dbReference type="EMBL" id="CADCTN010000146">
    <property type="protein sequence ID" value="CAA9249410.1"/>
    <property type="molecule type" value="Genomic_DNA"/>
</dbReference>
<feature type="compositionally biased region" description="Basic and acidic residues" evidence="1">
    <location>
        <begin position="131"/>
        <end position="151"/>
    </location>
</feature>
<sequence length="185" mass="20764">GCSLHRSRLPRHERRRVHRPARRRPLLADRRRRRRRCPRRRRGRRLRLRRVPQQHRRAGHGPQHLRLHRPDGRLALPGQAGARAQHKARSRCRPTHHRAPVAGRGGGGADGGRLPAAVRRRRPDGARVPARRADRRPDPLARAGAHRDGAHAVRGAGCRRGARARAYPELPGRDGADHVPGAAGV</sequence>
<dbReference type="AlphaFoldDB" id="A0A6J4IGD5"/>
<evidence type="ECO:0000256" key="1">
    <source>
        <dbReference type="SAM" id="MobiDB-lite"/>
    </source>
</evidence>
<feature type="compositionally biased region" description="Basic residues" evidence="1">
    <location>
        <begin position="84"/>
        <end position="99"/>
    </location>
</feature>